<comment type="caution">
    <text evidence="2">The sequence shown here is derived from an EMBL/GenBank/DDBJ whole genome shotgun (WGS) entry which is preliminary data.</text>
</comment>
<dbReference type="EMBL" id="LHYH01000010">
    <property type="protein sequence ID" value="KXB07149.1"/>
    <property type="molecule type" value="Genomic_DNA"/>
</dbReference>
<dbReference type="Proteomes" id="UP000070504">
    <property type="component" value="Unassembled WGS sequence"/>
</dbReference>
<dbReference type="AlphaFoldDB" id="A0A133VL42"/>
<name>A0A133VL42_9EURY</name>
<proteinExistence type="predicted"/>
<accession>A0A133VL42</accession>
<organism evidence="2 3">
    <name type="scientific">candidate division MSBL1 archaeon SCGC-AAA382K21</name>
    <dbReference type="NCBI Taxonomy" id="1698283"/>
    <lineage>
        <taxon>Archaea</taxon>
        <taxon>Methanobacteriati</taxon>
        <taxon>Methanobacteriota</taxon>
        <taxon>candidate division MSBL1</taxon>
    </lineage>
</organism>
<gene>
    <name evidence="2" type="ORF">AKJ54_00660</name>
</gene>
<protein>
    <submittedName>
        <fullName evidence="2">Uncharacterized protein</fullName>
    </submittedName>
</protein>
<sequence>MELRTMKKRQRRMFDGKSEEEKAREIRAKLEAIRARIKHSEKTVKNLGKAIEKDQKEAKMLQDMLQNKKFEEFKNEYYRIL</sequence>
<feature type="region of interest" description="Disordered" evidence="1">
    <location>
        <begin position="1"/>
        <end position="20"/>
    </location>
</feature>
<evidence type="ECO:0000313" key="3">
    <source>
        <dbReference type="Proteomes" id="UP000070504"/>
    </source>
</evidence>
<evidence type="ECO:0000313" key="2">
    <source>
        <dbReference type="EMBL" id="KXB07149.1"/>
    </source>
</evidence>
<feature type="compositionally biased region" description="Basic residues" evidence="1">
    <location>
        <begin position="1"/>
        <end position="11"/>
    </location>
</feature>
<reference evidence="2 3" key="1">
    <citation type="journal article" date="2016" name="Sci. Rep.">
        <title>Metabolic traits of an uncultured archaeal lineage -MSBL1- from brine pools of the Red Sea.</title>
        <authorList>
            <person name="Mwirichia R."/>
            <person name="Alam I."/>
            <person name="Rashid M."/>
            <person name="Vinu M."/>
            <person name="Ba-Alawi W."/>
            <person name="Anthony Kamau A."/>
            <person name="Kamanda Ngugi D."/>
            <person name="Goker M."/>
            <person name="Klenk H.P."/>
            <person name="Bajic V."/>
            <person name="Stingl U."/>
        </authorList>
    </citation>
    <scope>NUCLEOTIDE SEQUENCE [LARGE SCALE GENOMIC DNA]</scope>
    <source>
        <strain evidence="2">SCGC-AAA382K21</strain>
    </source>
</reference>
<evidence type="ECO:0000256" key="1">
    <source>
        <dbReference type="SAM" id="MobiDB-lite"/>
    </source>
</evidence>
<keyword evidence="3" id="KW-1185">Reference proteome</keyword>